<dbReference type="PROSITE" id="PS50885">
    <property type="entry name" value="HAMP"/>
    <property type="match status" value="1"/>
</dbReference>
<reference evidence="14 15" key="1">
    <citation type="journal article" date="2011" name="Front. Microbiol.">
        <title>Genomic signatures of strain selection and enhancement in Bacillus atrophaeus var. globigii, a historical biowarfare simulant.</title>
        <authorList>
            <person name="Gibbons H.S."/>
            <person name="Broomall S.M."/>
            <person name="McNew L.A."/>
            <person name="Daligault H."/>
            <person name="Chapman C."/>
            <person name="Bruce D."/>
            <person name="Karavis M."/>
            <person name="Krepps M."/>
            <person name="McGregor P.A."/>
            <person name="Hong C."/>
            <person name="Park K.H."/>
            <person name="Akmal A."/>
            <person name="Feldman A."/>
            <person name="Lin J.S."/>
            <person name="Chang W.E."/>
            <person name="Higgs B.W."/>
            <person name="Demirev P."/>
            <person name="Lindquist J."/>
            <person name="Liem A."/>
            <person name="Fochler E."/>
            <person name="Read T.D."/>
            <person name="Tapia R."/>
            <person name="Johnson S."/>
            <person name="Bishop-Lilly K.A."/>
            <person name="Detter C."/>
            <person name="Han C."/>
            <person name="Sozhamannan S."/>
            <person name="Rosenzweig C.N."/>
            <person name="Skowronski E.W."/>
        </authorList>
    </citation>
    <scope>NUCLEOTIDE SEQUENCE [LARGE SCALE GENOMIC DNA]</scope>
    <source>
        <strain evidence="14 15">GYP-17</strain>
    </source>
</reference>
<evidence type="ECO:0000259" key="13">
    <source>
        <dbReference type="PROSITE" id="PS50885"/>
    </source>
</evidence>
<keyword evidence="7" id="KW-0418">Kinase</keyword>
<dbReference type="SUPFAM" id="SSF55874">
    <property type="entry name" value="ATPase domain of HSP90 chaperone/DNA topoisomerase II/histidine kinase"/>
    <property type="match status" value="1"/>
</dbReference>
<evidence type="ECO:0000256" key="11">
    <source>
        <dbReference type="SAM" id="Phobius"/>
    </source>
</evidence>
<dbReference type="FunFam" id="3.30.565.10:FF:000006">
    <property type="entry name" value="Sensor histidine kinase WalK"/>
    <property type="match status" value="1"/>
</dbReference>
<keyword evidence="15" id="KW-1185">Reference proteome</keyword>
<dbReference type="PROSITE" id="PS50109">
    <property type="entry name" value="HIS_KIN"/>
    <property type="match status" value="1"/>
</dbReference>
<dbReference type="InterPro" id="IPR003661">
    <property type="entry name" value="HisK_dim/P_dom"/>
</dbReference>
<gene>
    <name evidence="14" type="ORF">CWE11_02880</name>
</gene>
<evidence type="ECO:0000256" key="10">
    <source>
        <dbReference type="ARBA" id="ARBA00023136"/>
    </source>
</evidence>
<comment type="subcellular location">
    <subcellularLocation>
        <location evidence="2">Membrane</location>
    </subcellularLocation>
</comment>
<keyword evidence="5" id="KW-0808">Transferase</keyword>
<dbReference type="InterPro" id="IPR005467">
    <property type="entry name" value="His_kinase_dom"/>
</dbReference>
<evidence type="ECO:0000256" key="5">
    <source>
        <dbReference type="ARBA" id="ARBA00022679"/>
    </source>
</evidence>
<evidence type="ECO:0000313" key="14">
    <source>
        <dbReference type="EMBL" id="RUO35721.1"/>
    </source>
</evidence>
<evidence type="ECO:0000256" key="4">
    <source>
        <dbReference type="ARBA" id="ARBA00022553"/>
    </source>
</evidence>
<organism evidence="14 15">
    <name type="scientific">Aliidiomarina sanyensis</name>
    <dbReference type="NCBI Taxonomy" id="1249555"/>
    <lineage>
        <taxon>Bacteria</taxon>
        <taxon>Pseudomonadati</taxon>
        <taxon>Pseudomonadota</taxon>
        <taxon>Gammaproteobacteria</taxon>
        <taxon>Alteromonadales</taxon>
        <taxon>Idiomarinaceae</taxon>
        <taxon>Aliidiomarina</taxon>
    </lineage>
</organism>
<feature type="transmembrane region" description="Helical" evidence="11">
    <location>
        <begin position="169"/>
        <end position="192"/>
    </location>
</feature>
<keyword evidence="6 11" id="KW-0812">Transmembrane</keyword>
<dbReference type="InterPro" id="IPR036890">
    <property type="entry name" value="HATPase_C_sf"/>
</dbReference>
<dbReference type="Gene3D" id="6.10.340.10">
    <property type="match status" value="1"/>
</dbReference>
<dbReference type="Pfam" id="PF00512">
    <property type="entry name" value="HisKA"/>
    <property type="match status" value="1"/>
</dbReference>
<dbReference type="GO" id="GO:0000155">
    <property type="term" value="F:phosphorelay sensor kinase activity"/>
    <property type="evidence" value="ECO:0007669"/>
    <property type="project" value="InterPro"/>
</dbReference>
<dbReference type="InterPro" id="IPR003594">
    <property type="entry name" value="HATPase_dom"/>
</dbReference>
<comment type="catalytic activity">
    <reaction evidence="1">
        <text>ATP + protein L-histidine = ADP + protein N-phospho-L-histidine.</text>
        <dbReference type="EC" id="2.7.13.3"/>
    </reaction>
</comment>
<evidence type="ECO:0000256" key="9">
    <source>
        <dbReference type="ARBA" id="ARBA00023012"/>
    </source>
</evidence>
<comment type="caution">
    <text evidence="14">The sequence shown here is derived from an EMBL/GenBank/DDBJ whole genome shotgun (WGS) entry which is preliminary data.</text>
</comment>
<dbReference type="InterPro" id="IPR050428">
    <property type="entry name" value="TCS_sensor_his_kinase"/>
</dbReference>
<dbReference type="SMART" id="SM00388">
    <property type="entry name" value="HisKA"/>
    <property type="match status" value="1"/>
</dbReference>
<evidence type="ECO:0000259" key="12">
    <source>
        <dbReference type="PROSITE" id="PS50109"/>
    </source>
</evidence>
<evidence type="ECO:0000313" key="15">
    <source>
        <dbReference type="Proteomes" id="UP000288405"/>
    </source>
</evidence>
<evidence type="ECO:0000256" key="3">
    <source>
        <dbReference type="ARBA" id="ARBA00012438"/>
    </source>
</evidence>
<dbReference type="RefSeq" id="WP_126776097.1">
    <property type="nucleotide sequence ID" value="NZ_PIPM01000002.1"/>
</dbReference>
<sequence>MFTRFRLNQLSTRSQLFLAIAGSSLLLVVLILLSMRWLFIQNFTQYLAEQERNRLQQVAEVLSEYYGQYERRQLTSDVPEHELWRVILSDIQRDVWLEPERFNLDPDLSFEELNFVTDSGELIFGPRIEDAVSQLVLFEGQVLGILSTPIPRGAVAPIDAVYAQNQQQALLYAGGAAVVLAALVAFLFANGLRRRLQSLRHSTEALAAGDASTRFSQEGMDDVAQLGRTLNKLAATLAANEYQRREFMADIAHELRTPLTVLQGELEAIEDGVRKPELPVIQRLQAQAKQLTRLVQDLDTLAQADLGGLNYRWESFDLNALTVEVSESYHDAAQAKGLSLRIVASQKPLTFYGDPERLRQVLANVLTNSIRYTDAPGTVDIHISTNETWIRVQVDDSAPSVSTDQLPRIFDRFYRVQSDRARHTGGSGLGLALVERIVRAHEGRVKATASALGGLCIIIELPRQFGGKPEHG</sequence>
<dbReference type="SMART" id="SM00387">
    <property type="entry name" value="HATPase_c"/>
    <property type="match status" value="1"/>
</dbReference>
<dbReference type="PRINTS" id="PR00344">
    <property type="entry name" value="BCTRLSENSOR"/>
</dbReference>
<dbReference type="Proteomes" id="UP000288405">
    <property type="component" value="Unassembled WGS sequence"/>
</dbReference>
<dbReference type="Gene3D" id="3.30.565.10">
    <property type="entry name" value="Histidine kinase-like ATPase, C-terminal domain"/>
    <property type="match status" value="1"/>
</dbReference>
<dbReference type="InterPro" id="IPR036097">
    <property type="entry name" value="HisK_dim/P_sf"/>
</dbReference>
<dbReference type="SUPFAM" id="SSF47384">
    <property type="entry name" value="Homodimeric domain of signal transducing histidine kinase"/>
    <property type="match status" value="1"/>
</dbReference>
<dbReference type="EMBL" id="PIPM01000002">
    <property type="protein sequence ID" value="RUO35721.1"/>
    <property type="molecule type" value="Genomic_DNA"/>
</dbReference>
<dbReference type="Pfam" id="PF02518">
    <property type="entry name" value="HATPase_c"/>
    <property type="match status" value="1"/>
</dbReference>
<dbReference type="CDD" id="cd00082">
    <property type="entry name" value="HisKA"/>
    <property type="match status" value="1"/>
</dbReference>
<evidence type="ECO:0000256" key="1">
    <source>
        <dbReference type="ARBA" id="ARBA00000085"/>
    </source>
</evidence>
<dbReference type="AlphaFoldDB" id="A0A432WPN2"/>
<dbReference type="PANTHER" id="PTHR45436">
    <property type="entry name" value="SENSOR HISTIDINE KINASE YKOH"/>
    <property type="match status" value="1"/>
</dbReference>
<feature type="transmembrane region" description="Helical" evidence="11">
    <location>
        <begin position="16"/>
        <end position="39"/>
    </location>
</feature>
<feature type="domain" description="HAMP" evidence="13">
    <location>
        <begin position="190"/>
        <end position="242"/>
    </location>
</feature>
<proteinExistence type="predicted"/>
<keyword evidence="4" id="KW-0597">Phosphoprotein</keyword>
<dbReference type="InterPro" id="IPR003660">
    <property type="entry name" value="HAMP_dom"/>
</dbReference>
<evidence type="ECO:0000256" key="8">
    <source>
        <dbReference type="ARBA" id="ARBA00022989"/>
    </source>
</evidence>
<keyword evidence="8 11" id="KW-1133">Transmembrane helix</keyword>
<dbReference type="Gene3D" id="1.10.287.130">
    <property type="match status" value="1"/>
</dbReference>
<dbReference type="EC" id="2.7.13.3" evidence="3"/>
<keyword evidence="10 11" id="KW-0472">Membrane</keyword>
<keyword evidence="9" id="KW-0902">Two-component regulatory system</keyword>
<dbReference type="CDD" id="cd06225">
    <property type="entry name" value="HAMP"/>
    <property type="match status" value="1"/>
</dbReference>
<dbReference type="PANTHER" id="PTHR45436:SF5">
    <property type="entry name" value="SENSOR HISTIDINE KINASE TRCS"/>
    <property type="match status" value="1"/>
</dbReference>
<dbReference type="InterPro" id="IPR004358">
    <property type="entry name" value="Sig_transdc_His_kin-like_C"/>
</dbReference>
<protein>
    <recommendedName>
        <fullName evidence="3">histidine kinase</fullName>
        <ecNumber evidence="3">2.7.13.3</ecNumber>
    </recommendedName>
</protein>
<accession>A0A432WPN2</accession>
<evidence type="ECO:0000256" key="2">
    <source>
        <dbReference type="ARBA" id="ARBA00004370"/>
    </source>
</evidence>
<evidence type="ECO:0000256" key="6">
    <source>
        <dbReference type="ARBA" id="ARBA00022692"/>
    </source>
</evidence>
<evidence type="ECO:0000256" key="7">
    <source>
        <dbReference type="ARBA" id="ARBA00022777"/>
    </source>
</evidence>
<name>A0A432WPN2_9GAMM</name>
<dbReference type="OrthoDB" id="9804645at2"/>
<feature type="domain" description="Histidine kinase" evidence="12">
    <location>
        <begin position="250"/>
        <end position="465"/>
    </location>
</feature>
<dbReference type="GO" id="GO:0005886">
    <property type="term" value="C:plasma membrane"/>
    <property type="evidence" value="ECO:0007669"/>
    <property type="project" value="UniProtKB-ARBA"/>
</dbReference>